<dbReference type="SUPFAM" id="SSF53756">
    <property type="entry name" value="UDP-Glycosyltransferase/glycogen phosphorylase"/>
    <property type="match status" value="1"/>
</dbReference>
<dbReference type="InterPro" id="IPR028098">
    <property type="entry name" value="Glyco_trans_4-like_N"/>
</dbReference>
<gene>
    <name evidence="4" type="ORF">C1706_07855</name>
</gene>
<dbReference type="Pfam" id="PF13439">
    <property type="entry name" value="Glyco_transf_4"/>
    <property type="match status" value="1"/>
</dbReference>
<evidence type="ECO:0000256" key="2">
    <source>
        <dbReference type="ARBA" id="ARBA00022679"/>
    </source>
</evidence>
<evidence type="ECO:0000259" key="3">
    <source>
        <dbReference type="Pfam" id="PF13439"/>
    </source>
</evidence>
<dbReference type="OrthoDB" id="8878585at2"/>
<proteinExistence type="predicted"/>
<keyword evidence="2 4" id="KW-0808">Transferase</keyword>
<protein>
    <submittedName>
        <fullName evidence="4">Glycosyl transferase family 1</fullName>
    </submittedName>
</protein>
<reference evidence="4 5" key="1">
    <citation type="submission" date="2018-01" db="EMBL/GenBank/DDBJ databases">
        <title>Lactibacter flavus gen. nov., sp. nov., a novel bacterium of the family Propionibacteriaceae isolated from raw milk and dairy products.</title>
        <authorList>
            <person name="Wenning M."/>
            <person name="Breitenwieser F."/>
            <person name="Huptas C."/>
            <person name="von Neubeck M."/>
            <person name="Busse H.-J."/>
            <person name="Scherer S."/>
        </authorList>
    </citation>
    <scope>NUCLEOTIDE SEQUENCE [LARGE SCALE GENOMIC DNA]</scope>
    <source>
        <strain evidence="4 5">VG341</strain>
    </source>
</reference>
<dbReference type="Proteomes" id="UP000290624">
    <property type="component" value="Unassembled WGS sequence"/>
</dbReference>
<dbReference type="RefSeq" id="WP_129458665.1">
    <property type="nucleotide sequence ID" value="NZ_PPCV01000004.1"/>
</dbReference>
<dbReference type="Gene3D" id="3.40.50.2000">
    <property type="entry name" value="Glycogen Phosphorylase B"/>
    <property type="match status" value="2"/>
</dbReference>
<keyword evidence="5" id="KW-1185">Reference proteome</keyword>
<dbReference type="GO" id="GO:0016757">
    <property type="term" value="F:glycosyltransferase activity"/>
    <property type="evidence" value="ECO:0007669"/>
    <property type="project" value="UniProtKB-KW"/>
</dbReference>
<evidence type="ECO:0000256" key="1">
    <source>
        <dbReference type="ARBA" id="ARBA00022676"/>
    </source>
</evidence>
<evidence type="ECO:0000313" key="4">
    <source>
        <dbReference type="EMBL" id="RXW32440.1"/>
    </source>
</evidence>
<evidence type="ECO:0000313" key="5">
    <source>
        <dbReference type="Proteomes" id="UP000290624"/>
    </source>
</evidence>
<feature type="domain" description="Glycosyltransferase subfamily 4-like N-terminal" evidence="3">
    <location>
        <begin position="20"/>
        <end position="183"/>
    </location>
</feature>
<accession>A0A4Q2EFV1</accession>
<keyword evidence="1" id="KW-0328">Glycosyltransferase</keyword>
<dbReference type="AlphaFoldDB" id="A0A4Q2EFV1"/>
<dbReference type="Pfam" id="PF13692">
    <property type="entry name" value="Glyco_trans_1_4"/>
    <property type="match status" value="1"/>
</dbReference>
<name>A0A4Q2EFV1_9ACTN</name>
<organism evidence="4 5">
    <name type="scientific">Propioniciclava flava</name>
    <dbReference type="NCBI Taxonomy" id="2072026"/>
    <lineage>
        <taxon>Bacteria</taxon>
        <taxon>Bacillati</taxon>
        <taxon>Actinomycetota</taxon>
        <taxon>Actinomycetes</taxon>
        <taxon>Propionibacteriales</taxon>
        <taxon>Propionibacteriaceae</taxon>
        <taxon>Propioniciclava</taxon>
    </lineage>
</organism>
<sequence length="399" mass="42390">MKAASPDTVLVVHPGAELYGSDRVLLGSVTGLIREGWRVVVVLPAPGPLVAALTAERAEVEFAPQFVLRKRLLRPRGWGELLTTAAKGVIGAWGALRRHSPSVVLVNTITIPVWPLVARLRRVPTVVHVHEGESQARPWLKRVLYAPLLAAQRIIVNSRFSLAVMADSFACLAARSQVILNAVPGPETVTPPRPELVPGPRLAYIGRLSPRKGVDLIVSALRLLRDAGRPATLDLYGAVFPGYEWYEAELLSLIHSSDLTDAVTLHGFVDDVWPGLSAADIVVVPSRLDEPFGNTAVEGILAARPVVVSETSGLREATHGYATAFGVPAGSADALATAVARIADSWDAILPGLEPARAEAIHRHDPAAYGRAVAQVVAETAGPIGAAHTSTRDAVSFRA</sequence>
<comment type="caution">
    <text evidence="4">The sequence shown here is derived from an EMBL/GenBank/DDBJ whole genome shotgun (WGS) entry which is preliminary data.</text>
</comment>
<dbReference type="PANTHER" id="PTHR12526">
    <property type="entry name" value="GLYCOSYLTRANSFERASE"/>
    <property type="match status" value="1"/>
</dbReference>
<dbReference type="EMBL" id="PPCV01000004">
    <property type="protein sequence ID" value="RXW32440.1"/>
    <property type="molecule type" value="Genomic_DNA"/>
</dbReference>